<dbReference type="InterPro" id="IPR015886">
    <property type="entry name" value="H2TH_FPG"/>
</dbReference>
<evidence type="ECO:0000256" key="1">
    <source>
        <dbReference type="ARBA" id="ARBA00001668"/>
    </source>
</evidence>
<dbReference type="GO" id="GO:0006284">
    <property type="term" value="P:base-excision repair"/>
    <property type="evidence" value="ECO:0007669"/>
    <property type="project" value="InterPro"/>
</dbReference>
<dbReference type="CDD" id="cd08966">
    <property type="entry name" value="EcFpg-like_N"/>
    <property type="match status" value="1"/>
</dbReference>
<dbReference type="GO" id="GO:0034039">
    <property type="term" value="F:8-oxo-7,8-dihydroguanine DNA N-glycosylase activity"/>
    <property type="evidence" value="ECO:0007669"/>
    <property type="project" value="TreeGrafter"/>
</dbReference>
<comment type="catalytic activity">
    <reaction evidence="1">
        <text>Hydrolysis of DNA containing ring-opened 7-methylguanine residues, releasing 2,6-diamino-4-hydroxy-5-(N-methyl)formamidopyrimidine.</text>
        <dbReference type="EC" id="3.2.2.23"/>
    </reaction>
</comment>
<evidence type="ECO:0000256" key="8">
    <source>
        <dbReference type="ARBA" id="ARBA00023268"/>
    </source>
</evidence>
<feature type="domain" description="Formamidopyrimidine-DNA glycosylase catalytic" evidence="10">
    <location>
        <begin position="2"/>
        <end position="115"/>
    </location>
</feature>
<dbReference type="SUPFAM" id="SSF81624">
    <property type="entry name" value="N-terminal domain of MutM-like DNA repair proteins"/>
    <property type="match status" value="1"/>
</dbReference>
<proteinExistence type="inferred from homology"/>
<evidence type="ECO:0000256" key="7">
    <source>
        <dbReference type="ARBA" id="ARBA00023239"/>
    </source>
</evidence>
<evidence type="ECO:0000256" key="4">
    <source>
        <dbReference type="ARBA" id="ARBA00022801"/>
    </source>
</evidence>
<comment type="caution">
    <text evidence="11">The sequence shown here is derived from an EMBL/GenBank/DDBJ whole genome shotgun (WGS) entry which is preliminary data.</text>
</comment>
<keyword evidence="4" id="KW-0378">Hydrolase</keyword>
<evidence type="ECO:0000256" key="2">
    <source>
        <dbReference type="ARBA" id="ARBA00009409"/>
    </source>
</evidence>
<gene>
    <name evidence="11" type="ORF">S03H2_33666</name>
</gene>
<dbReference type="AlphaFoldDB" id="X1H7C7"/>
<keyword evidence="9" id="KW-0326">Glycosidase</keyword>
<dbReference type="PANTHER" id="PTHR22993:SF9">
    <property type="entry name" value="FORMAMIDOPYRIMIDINE-DNA GLYCOSYLASE"/>
    <property type="match status" value="1"/>
</dbReference>
<dbReference type="SUPFAM" id="SSF46946">
    <property type="entry name" value="S13-like H2TH domain"/>
    <property type="match status" value="1"/>
</dbReference>
<dbReference type="GO" id="GO:0003684">
    <property type="term" value="F:damaged DNA binding"/>
    <property type="evidence" value="ECO:0007669"/>
    <property type="project" value="InterPro"/>
</dbReference>
<dbReference type="SMART" id="SM01232">
    <property type="entry name" value="H2TH"/>
    <property type="match status" value="1"/>
</dbReference>
<feature type="non-terminal residue" evidence="11">
    <location>
        <position position="1"/>
    </location>
</feature>
<evidence type="ECO:0000256" key="9">
    <source>
        <dbReference type="ARBA" id="ARBA00023295"/>
    </source>
</evidence>
<dbReference type="GO" id="GO:0016829">
    <property type="term" value="F:lyase activity"/>
    <property type="evidence" value="ECO:0007669"/>
    <property type="project" value="UniProtKB-KW"/>
</dbReference>
<keyword evidence="7" id="KW-0456">Lyase</keyword>
<keyword evidence="6" id="KW-0234">DNA repair</keyword>
<evidence type="ECO:0000256" key="3">
    <source>
        <dbReference type="ARBA" id="ARBA00022763"/>
    </source>
</evidence>
<reference evidence="11" key="1">
    <citation type="journal article" date="2014" name="Front. Microbiol.">
        <title>High frequency of phylogenetically diverse reductive dehalogenase-homologous genes in deep subseafloor sedimentary metagenomes.</title>
        <authorList>
            <person name="Kawai M."/>
            <person name="Futagami T."/>
            <person name="Toyoda A."/>
            <person name="Takaki Y."/>
            <person name="Nishi S."/>
            <person name="Hori S."/>
            <person name="Arai W."/>
            <person name="Tsubouchi T."/>
            <person name="Morono Y."/>
            <person name="Uchiyama I."/>
            <person name="Ito T."/>
            <person name="Fujiyama A."/>
            <person name="Inagaki F."/>
            <person name="Takami H."/>
        </authorList>
    </citation>
    <scope>NUCLEOTIDE SEQUENCE</scope>
    <source>
        <strain evidence="11">Expedition CK06-06</strain>
    </source>
</reference>
<organism evidence="11">
    <name type="scientific">marine sediment metagenome</name>
    <dbReference type="NCBI Taxonomy" id="412755"/>
    <lineage>
        <taxon>unclassified sequences</taxon>
        <taxon>metagenomes</taxon>
        <taxon>ecological metagenomes</taxon>
    </lineage>
</organism>
<protein>
    <recommendedName>
        <fullName evidence="10">Formamidopyrimidine-DNA glycosylase catalytic domain-containing protein</fullName>
    </recommendedName>
</protein>
<comment type="similarity">
    <text evidence="2">Belongs to the FPG family.</text>
</comment>
<dbReference type="Gene3D" id="3.20.190.10">
    <property type="entry name" value="MutM-like, N-terminal"/>
    <property type="match status" value="1"/>
</dbReference>
<dbReference type="Pfam" id="PF01149">
    <property type="entry name" value="Fapy_DNA_glyco"/>
    <property type="match status" value="1"/>
</dbReference>
<dbReference type="InterPro" id="IPR012319">
    <property type="entry name" value="FPG_cat"/>
</dbReference>
<keyword evidence="8" id="KW-0511">Multifunctional enzyme</keyword>
<keyword evidence="3" id="KW-0227">DNA damage</keyword>
<dbReference type="InterPro" id="IPR010979">
    <property type="entry name" value="Ribosomal_uS13-like_H2TH"/>
</dbReference>
<sequence length="205" mass="22707">DAELPEVETIKNELSPYIIGHCITGVTLFWEGLVRQPSVEEFCSHLIGQGITGVARRGKYLLFSLTGGKKLVIHLKMTGSLLLKTALSEPDEFVRAILHLDGEIELHFRDPRKLGVMWLVEDTDAIVGKLGPEPLEANFTHQVLAQRLVNRKAPIKAILCDQTFIAGIGNMYADEALFAAGIHPLRLGGSLSQDEVERQYKLILI</sequence>
<evidence type="ECO:0000259" key="10">
    <source>
        <dbReference type="PROSITE" id="PS51068"/>
    </source>
</evidence>
<dbReference type="PANTHER" id="PTHR22993">
    <property type="entry name" value="FORMAMIDOPYRIMIDINE-DNA GLYCOSYLASE"/>
    <property type="match status" value="1"/>
</dbReference>
<dbReference type="GO" id="GO:0003906">
    <property type="term" value="F:DNA-(apurinic or apyrimidinic site) endonuclease activity"/>
    <property type="evidence" value="ECO:0007669"/>
    <property type="project" value="InterPro"/>
</dbReference>
<evidence type="ECO:0000256" key="6">
    <source>
        <dbReference type="ARBA" id="ARBA00023204"/>
    </source>
</evidence>
<evidence type="ECO:0000313" key="11">
    <source>
        <dbReference type="EMBL" id="GAH49759.1"/>
    </source>
</evidence>
<accession>X1H7C7</accession>
<name>X1H7C7_9ZZZZ</name>
<dbReference type="Gene3D" id="1.10.8.50">
    <property type="match status" value="1"/>
</dbReference>
<dbReference type="GO" id="GO:0008270">
    <property type="term" value="F:zinc ion binding"/>
    <property type="evidence" value="ECO:0007669"/>
    <property type="project" value="InterPro"/>
</dbReference>
<dbReference type="EMBL" id="BARU01020506">
    <property type="protein sequence ID" value="GAH49759.1"/>
    <property type="molecule type" value="Genomic_DNA"/>
</dbReference>
<dbReference type="InterPro" id="IPR035937">
    <property type="entry name" value="FPG_N"/>
</dbReference>
<evidence type="ECO:0000256" key="5">
    <source>
        <dbReference type="ARBA" id="ARBA00023125"/>
    </source>
</evidence>
<dbReference type="Pfam" id="PF06831">
    <property type="entry name" value="H2TH"/>
    <property type="match status" value="1"/>
</dbReference>
<dbReference type="PROSITE" id="PS51068">
    <property type="entry name" value="FPG_CAT"/>
    <property type="match status" value="1"/>
</dbReference>
<dbReference type="SMART" id="SM00898">
    <property type="entry name" value="Fapy_DNA_glyco"/>
    <property type="match status" value="1"/>
</dbReference>
<keyword evidence="5" id="KW-0238">DNA-binding</keyword>